<dbReference type="AlphaFoldDB" id="A0ABD1PSU6"/>
<gene>
    <name evidence="2" type="ORF">Adt_42852</name>
</gene>
<keyword evidence="3" id="KW-1185">Reference proteome</keyword>
<keyword evidence="1" id="KW-0472">Membrane</keyword>
<feature type="transmembrane region" description="Helical" evidence="1">
    <location>
        <begin position="51"/>
        <end position="67"/>
    </location>
</feature>
<proteinExistence type="predicted"/>
<dbReference type="Proteomes" id="UP001604336">
    <property type="component" value="Unassembled WGS sequence"/>
</dbReference>
<dbReference type="EMBL" id="JBFOLK010000013">
    <property type="protein sequence ID" value="KAL2467001.1"/>
    <property type="molecule type" value="Genomic_DNA"/>
</dbReference>
<name>A0ABD1PSU6_9LAMI</name>
<evidence type="ECO:0000256" key="1">
    <source>
        <dbReference type="SAM" id="Phobius"/>
    </source>
</evidence>
<comment type="caution">
    <text evidence="2">The sequence shown here is derived from an EMBL/GenBank/DDBJ whole genome shotgun (WGS) entry which is preliminary data.</text>
</comment>
<organism evidence="2 3">
    <name type="scientific">Abeliophyllum distichum</name>
    <dbReference type="NCBI Taxonomy" id="126358"/>
    <lineage>
        <taxon>Eukaryota</taxon>
        <taxon>Viridiplantae</taxon>
        <taxon>Streptophyta</taxon>
        <taxon>Embryophyta</taxon>
        <taxon>Tracheophyta</taxon>
        <taxon>Spermatophyta</taxon>
        <taxon>Magnoliopsida</taxon>
        <taxon>eudicotyledons</taxon>
        <taxon>Gunneridae</taxon>
        <taxon>Pentapetalae</taxon>
        <taxon>asterids</taxon>
        <taxon>lamiids</taxon>
        <taxon>Lamiales</taxon>
        <taxon>Oleaceae</taxon>
        <taxon>Forsythieae</taxon>
        <taxon>Abeliophyllum</taxon>
    </lineage>
</organism>
<evidence type="ECO:0000313" key="3">
    <source>
        <dbReference type="Proteomes" id="UP001604336"/>
    </source>
</evidence>
<protein>
    <submittedName>
        <fullName evidence="2">Uncharacterized protein</fullName>
    </submittedName>
</protein>
<reference evidence="3" key="1">
    <citation type="submission" date="2024-07" db="EMBL/GenBank/DDBJ databases">
        <title>Two chromosome-level genome assemblies of Korean endemic species Abeliophyllum distichum and Forsythia ovata (Oleaceae).</title>
        <authorList>
            <person name="Jang H."/>
        </authorList>
    </citation>
    <scope>NUCLEOTIDE SEQUENCE [LARGE SCALE GENOMIC DNA]</scope>
</reference>
<sequence>MQLLFAAHIMSIVCYVRLIVKGDPSGFILVFASIFAQTGTYFFFHHHHGVCVAYWVVSVISTLALIFDKVSKPNTNSYMESVLERLGDIRDEAAAEAQQHTS</sequence>
<keyword evidence="1" id="KW-0812">Transmembrane</keyword>
<keyword evidence="1" id="KW-1133">Transmembrane helix</keyword>
<accession>A0ABD1PSU6</accession>
<evidence type="ECO:0000313" key="2">
    <source>
        <dbReference type="EMBL" id="KAL2467001.1"/>
    </source>
</evidence>